<gene>
    <name evidence="2" type="ORF">ACFP1B_05740</name>
</gene>
<accession>A0ABW1GI19</accession>
<reference evidence="3" key="1">
    <citation type="journal article" date="2019" name="Int. J. Syst. Evol. Microbiol.">
        <title>The Global Catalogue of Microorganisms (GCM) 10K type strain sequencing project: providing services to taxonomists for standard genome sequencing and annotation.</title>
        <authorList>
            <consortium name="The Broad Institute Genomics Platform"/>
            <consortium name="The Broad Institute Genome Sequencing Center for Infectious Disease"/>
            <person name="Wu L."/>
            <person name="Ma J."/>
        </authorList>
    </citation>
    <scope>NUCLEOTIDE SEQUENCE [LARGE SCALE GENOMIC DNA]</scope>
    <source>
        <strain evidence="3">JCM 4147</strain>
    </source>
</reference>
<evidence type="ECO:0000256" key="1">
    <source>
        <dbReference type="SAM" id="MobiDB-lite"/>
    </source>
</evidence>
<dbReference type="SUPFAM" id="SSF81301">
    <property type="entry name" value="Nucleotidyltransferase"/>
    <property type="match status" value="1"/>
</dbReference>
<evidence type="ECO:0008006" key="4">
    <source>
        <dbReference type="Google" id="ProtNLM"/>
    </source>
</evidence>
<dbReference type="CDD" id="cd05403">
    <property type="entry name" value="NT_KNTase_like"/>
    <property type="match status" value="1"/>
</dbReference>
<evidence type="ECO:0000313" key="3">
    <source>
        <dbReference type="Proteomes" id="UP001596200"/>
    </source>
</evidence>
<protein>
    <recommendedName>
        <fullName evidence="4">Nucleotidyltransferase</fullName>
    </recommendedName>
</protein>
<comment type="caution">
    <text evidence="2">The sequence shown here is derived from an EMBL/GenBank/DDBJ whole genome shotgun (WGS) entry which is preliminary data.</text>
</comment>
<sequence>MNGEGPRRGTGEGELDPVRRAAFAQELMRALAAHCPGSRAELRGSLARGTADAYSDVDLAWTVPGDRFDACLASVREVLEAVRPLDSLRTDPESRDSRERRLVFAAFRGLPLFWRVDLEIVASPAARGEGHSAAHGDDWSPYASALANAVAATKAVLRGQPQNAQGLLERGLRRAGAPEGPSGRWFDDICRLAGTAAAREPGLSPLADRVLRLAGSHPARLLWWTFPAGVRERVDELVLAGRDIQAVHAMRESGIEPRPGLHLCMDVLTGRHHALADRMPPPPRHDVDTLAAAAGALPRDPVAVEAVRDGDTRGWIVVLTAVLAGPWEGVALADFRIGEAGTGEAVRTGRELAERLGVPFRFAGPDEPDTDTPRWWDGRD</sequence>
<dbReference type="EMBL" id="JBHSPU010000005">
    <property type="protein sequence ID" value="MFC5912936.1"/>
    <property type="molecule type" value="Genomic_DNA"/>
</dbReference>
<dbReference type="InterPro" id="IPR043519">
    <property type="entry name" value="NT_sf"/>
</dbReference>
<feature type="compositionally biased region" description="Basic and acidic residues" evidence="1">
    <location>
        <begin position="371"/>
        <end position="380"/>
    </location>
</feature>
<organism evidence="2 3">
    <name type="scientific">Streptomyces pulveraceus</name>
    <dbReference type="NCBI Taxonomy" id="68258"/>
    <lineage>
        <taxon>Bacteria</taxon>
        <taxon>Bacillati</taxon>
        <taxon>Actinomycetota</taxon>
        <taxon>Actinomycetes</taxon>
        <taxon>Kitasatosporales</taxon>
        <taxon>Streptomycetaceae</taxon>
        <taxon>Streptomyces</taxon>
    </lineage>
</organism>
<dbReference type="Gene3D" id="3.30.460.10">
    <property type="entry name" value="Beta Polymerase, domain 2"/>
    <property type="match status" value="1"/>
</dbReference>
<evidence type="ECO:0000313" key="2">
    <source>
        <dbReference type="EMBL" id="MFC5912936.1"/>
    </source>
</evidence>
<proteinExistence type="predicted"/>
<dbReference type="Proteomes" id="UP001596200">
    <property type="component" value="Unassembled WGS sequence"/>
</dbReference>
<dbReference type="RefSeq" id="WP_344516284.1">
    <property type="nucleotide sequence ID" value="NZ_BAAATU010000037.1"/>
</dbReference>
<name>A0ABW1GI19_9ACTN</name>
<keyword evidence="3" id="KW-1185">Reference proteome</keyword>
<feature type="region of interest" description="Disordered" evidence="1">
    <location>
        <begin position="361"/>
        <end position="380"/>
    </location>
</feature>